<dbReference type="GO" id="GO:0008320">
    <property type="term" value="F:protein transmembrane transporter activity"/>
    <property type="evidence" value="ECO:0007669"/>
    <property type="project" value="TreeGrafter"/>
</dbReference>
<dbReference type="EMBL" id="CBLX010000024">
    <property type="protein sequence ID" value="CDG40926.1"/>
    <property type="molecule type" value="Genomic_DNA"/>
</dbReference>
<dbReference type="Gene3D" id="3.10.20.310">
    <property type="entry name" value="membrane protein fhac"/>
    <property type="match status" value="1"/>
</dbReference>
<dbReference type="InterPro" id="IPR010827">
    <property type="entry name" value="BamA/TamA_POTRA"/>
</dbReference>
<keyword evidence="3" id="KW-0998">Cell outer membrane</keyword>
<dbReference type="GO" id="GO:0098046">
    <property type="term" value="C:type V protein secretion system complex"/>
    <property type="evidence" value="ECO:0007669"/>
    <property type="project" value="TreeGrafter"/>
</dbReference>
<dbReference type="InterPro" id="IPR005565">
    <property type="entry name" value="Hemolysn_activator_HlyB_C"/>
</dbReference>
<protein>
    <recommendedName>
        <fullName evidence="10">Hemolysin activation/secretion protein</fullName>
    </recommendedName>
</protein>
<evidence type="ECO:0000259" key="5">
    <source>
        <dbReference type="Pfam" id="PF03865"/>
    </source>
</evidence>
<evidence type="ECO:0000256" key="1">
    <source>
        <dbReference type="ARBA" id="ARBA00022452"/>
    </source>
</evidence>
<dbReference type="InterPro" id="IPR013686">
    <property type="entry name" value="Polypept-transport_assoc_ShlB"/>
</dbReference>
<feature type="domain" description="Polypeptide-transport-associated ShlB-type" evidence="7">
    <location>
        <begin position="116"/>
        <end position="182"/>
    </location>
</feature>
<dbReference type="PANTHER" id="PTHR34597:SF3">
    <property type="entry name" value="OUTER MEMBRANE TRANSPORTER CDIB"/>
    <property type="match status" value="1"/>
</dbReference>
<dbReference type="Proteomes" id="UP000027583">
    <property type="component" value="Unassembled WGS sequence"/>
</dbReference>
<gene>
    <name evidence="8" type="ORF">ASAP_2881</name>
</gene>
<reference evidence="8 9" key="1">
    <citation type="journal article" date="2014" name="Genome Biol. Evol.">
        <title>Acetic acid bacteria genomes reveal functional traits for adaptation to life in insect guts.</title>
        <authorList>
            <person name="Chouaia B."/>
            <person name="Gaiarsa S."/>
            <person name="Crotti E."/>
            <person name="Comandatore F."/>
            <person name="Degli Esposti M."/>
            <person name="Ricci I."/>
            <person name="Alma A."/>
            <person name="Favia G."/>
            <person name="Bandi C."/>
            <person name="Daffonchio D."/>
        </authorList>
    </citation>
    <scope>NUCLEOTIDE SEQUENCE [LARGE SCALE GENOMIC DNA]</scope>
    <source>
        <strain evidence="8 9">SF2.1</strain>
    </source>
</reference>
<name>A0A060QLP0_9PROT</name>
<feature type="domain" description="Haemolysin activator HlyB C-terminal" evidence="5">
    <location>
        <begin position="244"/>
        <end position="546"/>
    </location>
</feature>
<feature type="domain" description="POTRA" evidence="6">
    <location>
        <begin position="183"/>
        <end position="230"/>
    </location>
</feature>
<evidence type="ECO:0000259" key="6">
    <source>
        <dbReference type="Pfam" id="PF07244"/>
    </source>
</evidence>
<evidence type="ECO:0000313" key="9">
    <source>
        <dbReference type="Proteomes" id="UP000027583"/>
    </source>
</evidence>
<comment type="caution">
    <text evidence="8">The sequence shown here is derived from an EMBL/GenBank/DDBJ whole genome shotgun (WGS) entry which is preliminary data.</text>
</comment>
<keyword evidence="1" id="KW-1134">Transmembrane beta strand</keyword>
<dbReference type="InterPro" id="IPR051544">
    <property type="entry name" value="TPS_OM_transporter"/>
</dbReference>
<dbReference type="Gene3D" id="2.40.160.50">
    <property type="entry name" value="membrane protein fhac: a member of the omp85/tpsb transporter family"/>
    <property type="match status" value="1"/>
</dbReference>
<proteinExistence type="predicted"/>
<dbReference type="GO" id="GO:0046819">
    <property type="term" value="P:protein secretion by the type V secretion system"/>
    <property type="evidence" value="ECO:0007669"/>
    <property type="project" value="TreeGrafter"/>
</dbReference>
<dbReference type="Pfam" id="PF08479">
    <property type="entry name" value="POTRA_2"/>
    <property type="match status" value="1"/>
</dbReference>
<keyword evidence="1" id="KW-0472">Membrane</keyword>
<dbReference type="RefSeq" id="WP_035444440.1">
    <property type="nucleotide sequence ID" value="NZ_CBLX010000024.1"/>
</dbReference>
<evidence type="ECO:0000256" key="2">
    <source>
        <dbReference type="ARBA" id="ARBA00022692"/>
    </source>
</evidence>
<dbReference type="GO" id="GO:0019867">
    <property type="term" value="C:outer membrane"/>
    <property type="evidence" value="ECO:0007669"/>
    <property type="project" value="InterPro"/>
</dbReference>
<dbReference type="eggNOG" id="COG2831">
    <property type="taxonomic scope" value="Bacteria"/>
</dbReference>
<dbReference type="PANTHER" id="PTHR34597">
    <property type="entry name" value="SLR1661 PROTEIN"/>
    <property type="match status" value="1"/>
</dbReference>
<evidence type="ECO:0000256" key="3">
    <source>
        <dbReference type="ARBA" id="ARBA00023237"/>
    </source>
</evidence>
<organism evidence="8 9">
    <name type="scientific">Asaia bogorensis</name>
    <dbReference type="NCBI Taxonomy" id="91915"/>
    <lineage>
        <taxon>Bacteria</taxon>
        <taxon>Pseudomonadati</taxon>
        <taxon>Pseudomonadota</taxon>
        <taxon>Alphaproteobacteria</taxon>
        <taxon>Acetobacterales</taxon>
        <taxon>Acetobacteraceae</taxon>
        <taxon>Asaia</taxon>
    </lineage>
</organism>
<dbReference type="Pfam" id="PF03865">
    <property type="entry name" value="ShlB"/>
    <property type="match status" value="1"/>
</dbReference>
<evidence type="ECO:0000256" key="4">
    <source>
        <dbReference type="SAM" id="MobiDB-lite"/>
    </source>
</evidence>
<feature type="region of interest" description="Disordered" evidence="4">
    <location>
        <begin position="1"/>
        <end position="20"/>
    </location>
</feature>
<keyword evidence="2" id="KW-0812">Transmembrane</keyword>
<evidence type="ECO:0000259" key="7">
    <source>
        <dbReference type="Pfam" id="PF08479"/>
    </source>
</evidence>
<dbReference type="Pfam" id="PF07244">
    <property type="entry name" value="POTRA"/>
    <property type="match status" value="1"/>
</dbReference>
<reference evidence="8 9" key="2">
    <citation type="journal article" date="2014" name="PLoS ONE">
        <title>Evolution of mitochondria reconstructed from the energy metabolism of living bacteria.</title>
        <authorList>
            <person name="Degli Esposti M."/>
            <person name="Chouaia B."/>
            <person name="Comandatore F."/>
            <person name="Crotti E."/>
            <person name="Sassera D."/>
            <person name="Lievens P.M."/>
            <person name="Daffonchio D."/>
            <person name="Bandi C."/>
        </authorList>
    </citation>
    <scope>NUCLEOTIDE SEQUENCE [LARGE SCALE GENOMIC DNA]</scope>
    <source>
        <strain evidence="8 9">SF2.1</strain>
    </source>
</reference>
<dbReference type="AlphaFoldDB" id="A0A060QLP0"/>
<sequence length="608" mass="66503">MKGPRGQASGHSGHSGQERAGCTPFTVRLLRAGALCCAAIGMANSPLAQAQTIFHSGATSRSANLPDLSAPASRTHDLAPVALQSDRLVLPQLRALIIQPAGRISEQDWRSSLTTTGLDILRSPDFTAIMTPFIGQALRFGQMQTLIDAVVGYYRARGHAFVTVSVPPQKIHQGILHIDVLEYRIGAIRVVGNRWFSDRTIRNQSGLRTGQTLSLDSLQTDLSWVNSNPFRTVDMVYRPGAAPGLTDVDLKVADRLPLYVYGAYNNQLDPTLGRVNWDLGISWGNAFNLGHILTYQLQRSVSGRFTGHNGSWEIPLTSRDALLVFGSYSVSYPVADQPLTNNKGISGQASLRWQHMLPHIAFGTLFGLDGTTQLGFDWKSTISDQFSAAVPLILANAETNQFVAGFMGSLQDPLGKTEINNQIVYGPPGISAYNKRGWYETIFPNTKPNYVYDRLTLKRALSLPWGFKANTRAAWQGATHNLLYSEQLMIGGMGTVRGYYVNTSFGSRGLMFSEEINTKGFSLGKWTGFSALEDTNTLGAFWDWGDNSQVHPAGIGPRVVTLSSIGADLNSKINRHLNMTVDAGWRLRRAASRGDRGVFCDFNLVAGF</sequence>
<evidence type="ECO:0008006" key="10">
    <source>
        <dbReference type="Google" id="ProtNLM"/>
    </source>
</evidence>
<evidence type="ECO:0000313" key="8">
    <source>
        <dbReference type="EMBL" id="CDG40926.1"/>
    </source>
</evidence>
<accession>A0A060QLP0</accession>